<feature type="domain" description="RTR1-type" evidence="15">
    <location>
        <begin position="111"/>
        <end position="194"/>
    </location>
</feature>
<comment type="subcellular location">
    <subcellularLocation>
        <location evidence="1 13">Nucleus</location>
    </subcellularLocation>
</comment>
<keyword evidence="3 13" id="KW-0479">Metal-binding</keyword>
<evidence type="ECO:0000256" key="1">
    <source>
        <dbReference type="ARBA" id="ARBA00004123"/>
    </source>
</evidence>
<evidence type="ECO:0000256" key="13">
    <source>
        <dbReference type="RuleBase" id="RU367080"/>
    </source>
</evidence>
<dbReference type="PANTHER" id="PTHR14732">
    <property type="entry name" value="RNA POLYMERASE II SUBUNIT B1 CTD PHOSPHATASE RPAP2-RELATED"/>
    <property type="match status" value="1"/>
</dbReference>
<evidence type="ECO:0000256" key="3">
    <source>
        <dbReference type="ARBA" id="ARBA00022723"/>
    </source>
</evidence>
<dbReference type="Gene3D" id="1.25.40.820">
    <property type="match status" value="1"/>
</dbReference>
<name>A0A8J6K8L8_ELECQ</name>
<dbReference type="EC" id="3.1.3.16" evidence="13"/>
<organism evidence="16 17">
    <name type="scientific">Eleutherodactylus coqui</name>
    <name type="common">Puerto Rican coqui</name>
    <dbReference type="NCBI Taxonomy" id="57060"/>
    <lineage>
        <taxon>Eukaryota</taxon>
        <taxon>Metazoa</taxon>
        <taxon>Chordata</taxon>
        <taxon>Craniata</taxon>
        <taxon>Vertebrata</taxon>
        <taxon>Euteleostomi</taxon>
        <taxon>Amphibia</taxon>
        <taxon>Batrachia</taxon>
        <taxon>Anura</taxon>
        <taxon>Neobatrachia</taxon>
        <taxon>Hyloidea</taxon>
        <taxon>Eleutherodactylidae</taxon>
        <taxon>Eleutherodactylinae</taxon>
        <taxon>Eleutherodactylus</taxon>
        <taxon>Eleutherodactylus</taxon>
    </lineage>
</organism>
<dbReference type="GO" id="GO:0005737">
    <property type="term" value="C:cytoplasm"/>
    <property type="evidence" value="ECO:0007669"/>
    <property type="project" value="TreeGrafter"/>
</dbReference>
<keyword evidence="8 13" id="KW-0539">Nucleus</keyword>
<evidence type="ECO:0000256" key="7">
    <source>
        <dbReference type="ARBA" id="ARBA00022912"/>
    </source>
</evidence>
<feature type="region of interest" description="Disordered" evidence="14">
    <location>
        <begin position="34"/>
        <end position="65"/>
    </location>
</feature>
<feature type="compositionally biased region" description="Basic residues" evidence="14">
    <location>
        <begin position="49"/>
        <end position="58"/>
    </location>
</feature>
<comment type="catalytic activity">
    <reaction evidence="11 13">
        <text>O-phospho-L-threonyl-[protein] + H2O = L-threonyl-[protein] + phosphate</text>
        <dbReference type="Rhea" id="RHEA:47004"/>
        <dbReference type="Rhea" id="RHEA-COMP:11060"/>
        <dbReference type="Rhea" id="RHEA-COMP:11605"/>
        <dbReference type="ChEBI" id="CHEBI:15377"/>
        <dbReference type="ChEBI" id="CHEBI:30013"/>
        <dbReference type="ChEBI" id="CHEBI:43474"/>
        <dbReference type="ChEBI" id="CHEBI:61977"/>
        <dbReference type="EC" id="3.1.3.16"/>
    </reaction>
</comment>
<feature type="compositionally biased region" description="Polar residues" evidence="14">
    <location>
        <begin position="442"/>
        <end position="451"/>
    </location>
</feature>
<reference evidence="16" key="1">
    <citation type="thesis" date="2020" institute="ProQuest LLC" country="789 East Eisenhower Parkway, Ann Arbor, MI, USA">
        <title>Comparative Genomics and Chromosome Evolution.</title>
        <authorList>
            <person name="Mudd A.B."/>
        </authorList>
    </citation>
    <scope>NUCLEOTIDE SEQUENCE</scope>
    <source>
        <strain evidence="16">HN-11 Male</strain>
        <tissue evidence="16">Kidney and liver</tissue>
    </source>
</reference>
<evidence type="ECO:0000256" key="12">
    <source>
        <dbReference type="PROSITE-ProRule" id="PRU00812"/>
    </source>
</evidence>
<comment type="subunit">
    <text evidence="13">Associates with the RNA polymerase II complex.</text>
</comment>
<dbReference type="InterPro" id="IPR007308">
    <property type="entry name" value="Rtr1/RPAP2_dom"/>
</dbReference>
<evidence type="ECO:0000256" key="8">
    <source>
        <dbReference type="ARBA" id="ARBA00023242"/>
    </source>
</evidence>
<dbReference type="Proteomes" id="UP000770717">
    <property type="component" value="Unassembled WGS sequence"/>
</dbReference>
<comment type="catalytic activity">
    <reaction evidence="10 13">
        <text>O-phospho-L-seryl-[protein] + H2O = L-seryl-[protein] + phosphate</text>
        <dbReference type="Rhea" id="RHEA:20629"/>
        <dbReference type="Rhea" id="RHEA-COMP:9863"/>
        <dbReference type="Rhea" id="RHEA-COMP:11604"/>
        <dbReference type="ChEBI" id="CHEBI:15377"/>
        <dbReference type="ChEBI" id="CHEBI:29999"/>
        <dbReference type="ChEBI" id="CHEBI:43474"/>
        <dbReference type="ChEBI" id="CHEBI:83421"/>
        <dbReference type="EC" id="3.1.3.16"/>
    </reaction>
</comment>
<feature type="region of interest" description="Disordered" evidence="14">
    <location>
        <begin position="204"/>
        <end position="291"/>
    </location>
</feature>
<dbReference type="GO" id="GO:0008420">
    <property type="term" value="F:RNA polymerase II CTD heptapeptide repeat phosphatase activity"/>
    <property type="evidence" value="ECO:0007669"/>
    <property type="project" value="UniProtKB-UniRule"/>
</dbReference>
<dbReference type="InterPro" id="IPR039693">
    <property type="entry name" value="Rtr1/RPAP2"/>
</dbReference>
<evidence type="ECO:0000256" key="9">
    <source>
        <dbReference type="ARBA" id="ARBA00045547"/>
    </source>
</evidence>
<evidence type="ECO:0000256" key="2">
    <source>
        <dbReference type="ARBA" id="ARBA00005676"/>
    </source>
</evidence>
<dbReference type="GO" id="GO:0005634">
    <property type="term" value="C:nucleus"/>
    <property type="evidence" value="ECO:0007669"/>
    <property type="project" value="UniProtKB-SubCell"/>
</dbReference>
<feature type="compositionally biased region" description="Acidic residues" evidence="14">
    <location>
        <begin position="426"/>
        <end position="441"/>
    </location>
</feature>
<dbReference type="AlphaFoldDB" id="A0A8J6K8L8"/>
<keyword evidence="7 13" id="KW-0904">Protein phosphatase</keyword>
<dbReference type="EMBL" id="WNTK01000005">
    <property type="protein sequence ID" value="KAG9483156.1"/>
    <property type="molecule type" value="Genomic_DNA"/>
</dbReference>
<gene>
    <name evidence="16" type="ORF">GDO78_009222</name>
</gene>
<feature type="compositionally biased region" description="Basic and acidic residues" evidence="14">
    <location>
        <begin position="204"/>
        <end position="220"/>
    </location>
</feature>
<proteinExistence type="inferred from homology"/>
<dbReference type="OrthoDB" id="2590500at2759"/>
<feature type="compositionally biased region" description="Basic and acidic residues" evidence="14">
    <location>
        <begin position="304"/>
        <end position="330"/>
    </location>
</feature>
<accession>A0A8J6K8L8</accession>
<dbReference type="PROSITE" id="PS51479">
    <property type="entry name" value="ZF_RTR1"/>
    <property type="match status" value="1"/>
</dbReference>
<protein>
    <recommendedName>
        <fullName evidence="13">RNA polymerase II subunit B1 CTD phosphatase RPAP2 homolog</fullName>
        <ecNumber evidence="13">3.1.3.16</ecNumber>
    </recommendedName>
</protein>
<evidence type="ECO:0000256" key="14">
    <source>
        <dbReference type="SAM" id="MobiDB-lite"/>
    </source>
</evidence>
<sequence>MTDAEFTYRRFGTQKRGLGTQICKKREAWNAQPGTHSVFGMAERSSTGKSRKSPRKSAGKVQFSDLNSEDATKRRAALENAIRKKIETEKRAHQIVERLLENNITEDFLMDCAKFISPSYYKDIVEERSITMICGYPICNNKLENVPKQKYKISTKTNKVYDITERKCFCSNFCYRASKYYETQIPKTPVWSREEERPPVIKLLKEGKSGRSGEEIKLTERPVTVSEIEKPKRTTESGGSDSNSDDDGEPDQQAFVSSVIPASAPSLKDPELLQDSGSVTREDKPPDTVNIDQNLVDARERLSHCNLKDHEKTSDPPRETARPLSEDVRQKSQPAPSSEASVVVTEVTRRAVSKSGAEHLRKILCKSKSYQVTQQTNVPSVVVKHSMLEVLIQTLNEWKSEDTLKYLFGMDYVVKPTEHNPVATTEEQDLDEDDLILDNDENSSNRATSLSEALPFESENSGTKPLPKYTELTEETKMLEIRVREFFRGQYVLPEEVEQHEHKEAPQMGESKEAASWALPLPLVDSCSQQQIRKRIVLEKLKKVLSAILIPLQITYSDVSKELHDLVKTFRFTNTNIIHTVPEWSVIAIVLLSVLLPTIPLHKDSEQNPLYTQFVSKLLEELHFQKEDLECLKRNFANDTLSSSSI</sequence>
<evidence type="ECO:0000313" key="17">
    <source>
        <dbReference type="Proteomes" id="UP000770717"/>
    </source>
</evidence>
<evidence type="ECO:0000259" key="15">
    <source>
        <dbReference type="PROSITE" id="PS51479"/>
    </source>
</evidence>
<keyword evidence="17" id="KW-1185">Reference proteome</keyword>
<feature type="region of interest" description="Disordered" evidence="14">
    <location>
        <begin position="304"/>
        <end position="340"/>
    </location>
</feature>
<evidence type="ECO:0000313" key="16">
    <source>
        <dbReference type="EMBL" id="KAG9483156.1"/>
    </source>
</evidence>
<evidence type="ECO:0000256" key="4">
    <source>
        <dbReference type="ARBA" id="ARBA00022771"/>
    </source>
</evidence>
<evidence type="ECO:0000256" key="5">
    <source>
        <dbReference type="ARBA" id="ARBA00022801"/>
    </source>
</evidence>
<dbReference type="Pfam" id="PF04181">
    <property type="entry name" value="RPAP2_Rtr1"/>
    <property type="match status" value="1"/>
</dbReference>
<comment type="caution">
    <text evidence="16">The sequence shown here is derived from an EMBL/GenBank/DDBJ whole genome shotgun (WGS) entry which is preliminary data.</text>
</comment>
<keyword evidence="4 13" id="KW-0863">Zinc-finger</keyword>
<dbReference type="GO" id="GO:0043175">
    <property type="term" value="F:RNA polymerase core enzyme binding"/>
    <property type="evidence" value="ECO:0007669"/>
    <property type="project" value="UniProtKB-UniRule"/>
</dbReference>
<feature type="region of interest" description="Disordered" evidence="14">
    <location>
        <begin position="419"/>
        <end position="467"/>
    </location>
</feature>
<evidence type="ECO:0000256" key="11">
    <source>
        <dbReference type="ARBA" id="ARBA00048336"/>
    </source>
</evidence>
<keyword evidence="5 13" id="KW-0378">Hydrolase</keyword>
<comment type="similarity">
    <text evidence="2 12 13">Belongs to the RPAP2 family.</text>
</comment>
<dbReference type="GO" id="GO:0008270">
    <property type="term" value="F:zinc ion binding"/>
    <property type="evidence" value="ECO:0007669"/>
    <property type="project" value="UniProtKB-KW"/>
</dbReference>
<comment type="function">
    <text evidence="9">Protein phosphatase that displays CTD phosphatase activity and regulates transcription of snRNA genes. Recognizes and binds phosphorylated 'Ser-7' of the C-terminal heptapeptide repeat domain (CTD) of the largest RNA polymerase II subunit POLR2A, and mediates dephosphorylation of 'Ser-5' of the CTD, thereby promoting transcription of snRNA genes. Downstream of EIF2AK3/PERK, dephosphorylates ERN1, a sensor for the endoplasmic reticulum unfolded protein response (UPR), to abort failed ER-stress adaptation and trigger apoptosis.</text>
</comment>
<evidence type="ECO:0000256" key="10">
    <source>
        <dbReference type="ARBA" id="ARBA00047761"/>
    </source>
</evidence>
<evidence type="ECO:0000256" key="6">
    <source>
        <dbReference type="ARBA" id="ARBA00022833"/>
    </source>
</evidence>
<dbReference type="InterPro" id="IPR038534">
    <property type="entry name" value="Rtr1/RPAP2_sf"/>
</dbReference>
<dbReference type="PANTHER" id="PTHR14732:SF0">
    <property type="entry name" value="RNA POLYMERASE II SUBUNIT B1 CTD PHOSPHATASE RPAP2-RELATED"/>
    <property type="match status" value="1"/>
</dbReference>
<keyword evidence="6 13" id="KW-0862">Zinc</keyword>